<dbReference type="AlphaFoldDB" id="A0A7S0F5F8"/>
<organism evidence="1">
    <name type="scientific">Hanusia phi</name>
    <dbReference type="NCBI Taxonomy" id="3032"/>
    <lineage>
        <taxon>Eukaryota</taxon>
        <taxon>Cryptophyceae</taxon>
        <taxon>Pyrenomonadales</taxon>
        <taxon>Geminigeraceae</taxon>
        <taxon>Hanusia</taxon>
    </lineage>
</organism>
<accession>A0A7S0F5F8</accession>
<evidence type="ECO:0000313" key="1">
    <source>
        <dbReference type="EMBL" id="CAD8502749.1"/>
    </source>
</evidence>
<dbReference type="PANTHER" id="PTHR36776:SF1">
    <property type="entry name" value="EXPRESSED PROTEIN"/>
    <property type="match status" value="1"/>
</dbReference>
<sequence length="230" mass="26595">MPAFLQDEITAWLDDEWIPRQIHRDIAIRASKTIKESWDRGDKEITSMLFNIANDLSTFDMRESDVNAWDIANKASDLMLQSMGRFCSCSQAPQNNFQSAEPLPSFDKSKNLLSLPESSFEKHAFLQQALDGRIDSSALNLAVSESLSNECKARFGNRSLDFFRGTQDIELLEEIMDEKLQELNRRHEDMDPYLEALIGETQLKLEREEGDPNYFRRETCVKWLHFQGGY</sequence>
<name>A0A7S0F5F8_9CRYP</name>
<dbReference type="PANTHER" id="PTHR36776">
    <property type="entry name" value="EXPRESSED PROTEIN"/>
    <property type="match status" value="1"/>
</dbReference>
<gene>
    <name evidence="1" type="ORF">HPHI1048_LOCUS20611</name>
</gene>
<dbReference type="EMBL" id="HBEO01030399">
    <property type="protein sequence ID" value="CAD8502749.1"/>
    <property type="molecule type" value="Transcribed_RNA"/>
</dbReference>
<protein>
    <submittedName>
        <fullName evidence="1">Uncharacterized protein</fullName>
    </submittedName>
</protein>
<reference evidence="1" key="1">
    <citation type="submission" date="2021-01" db="EMBL/GenBank/DDBJ databases">
        <authorList>
            <person name="Corre E."/>
            <person name="Pelletier E."/>
            <person name="Niang G."/>
            <person name="Scheremetjew M."/>
            <person name="Finn R."/>
            <person name="Kale V."/>
            <person name="Holt S."/>
            <person name="Cochrane G."/>
            <person name="Meng A."/>
            <person name="Brown T."/>
            <person name="Cohen L."/>
        </authorList>
    </citation>
    <scope>NUCLEOTIDE SEQUENCE</scope>
    <source>
        <strain evidence="1">CCMP325</strain>
    </source>
</reference>
<proteinExistence type="predicted"/>